<comment type="subcellular location">
    <subcellularLocation>
        <location evidence="1">Membrane</location>
        <topology evidence="1">Single-pass membrane protein</topology>
    </subcellularLocation>
</comment>
<evidence type="ECO:0000256" key="7">
    <source>
        <dbReference type="ARBA" id="ARBA00022840"/>
    </source>
</evidence>
<dbReference type="GO" id="GO:0005005">
    <property type="term" value="F:transmembrane-ephrin receptor activity"/>
    <property type="evidence" value="ECO:0007669"/>
    <property type="project" value="TreeGrafter"/>
</dbReference>
<dbReference type="AlphaFoldDB" id="A0A3M0IYE9"/>
<keyword evidence="6" id="KW-0418">Kinase</keyword>
<dbReference type="STRING" id="333673.A0A3M0IYE9"/>
<evidence type="ECO:0000256" key="3">
    <source>
        <dbReference type="ARBA" id="ARBA00022679"/>
    </source>
</evidence>
<evidence type="ECO:0000256" key="11">
    <source>
        <dbReference type="ARBA" id="ARBA00023170"/>
    </source>
</evidence>
<dbReference type="InterPro" id="IPR034238">
    <property type="entry name" value="EphB2_rcpt_lig-bd"/>
</dbReference>
<dbReference type="GO" id="GO:0030425">
    <property type="term" value="C:dendrite"/>
    <property type="evidence" value="ECO:0007669"/>
    <property type="project" value="TreeGrafter"/>
</dbReference>
<dbReference type="GO" id="GO:0005886">
    <property type="term" value="C:plasma membrane"/>
    <property type="evidence" value="ECO:0007669"/>
    <property type="project" value="TreeGrafter"/>
</dbReference>
<dbReference type="FunFam" id="2.60.120.260:FF:000004">
    <property type="entry name" value="Ephrin type-B receptor 2"/>
    <property type="match status" value="1"/>
</dbReference>
<evidence type="ECO:0000256" key="1">
    <source>
        <dbReference type="ARBA" id="ARBA00004167"/>
    </source>
</evidence>
<keyword evidence="11" id="KW-0675">Receptor</keyword>
<evidence type="ECO:0000256" key="5">
    <source>
        <dbReference type="ARBA" id="ARBA00022741"/>
    </source>
</evidence>
<dbReference type="SUPFAM" id="SSF49785">
    <property type="entry name" value="Galactose-binding domain-like"/>
    <property type="match status" value="1"/>
</dbReference>
<keyword evidence="10" id="KW-0829">Tyrosine-protein kinase</keyword>
<evidence type="ECO:0000256" key="10">
    <source>
        <dbReference type="ARBA" id="ARBA00023137"/>
    </source>
</evidence>
<dbReference type="Proteomes" id="UP000269221">
    <property type="component" value="Unassembled WGS sequence"/>
</dbReference>
<name>A0A3M0IYE9_HIRRU</name>
<dbReference type="EMBL" id="QRBI01000235">
    <property type="protein sequence ID" value="RMB91753.1"/>
    <property type="molecule type" value="Genomic_DNA"/>
</dbReference>
<gene>
    <name evidence="14" type="ORF">DUI87_31983</name>
</gene>
<dbReference type="Gene3D" id="2.60.120.260">
    <property type="entry name" value="Galactose-binding domain-like"/>
    <property type="match status" value="1"/>
</dbReference>
<dbReference type="PANTHER" id="PTHR46877">
    <property type="entry name" value="EPH RECEPTOR A5"/>
    <property type="match status" value="1"/>
</dbReference>
<sequence>MNKPQSEEDLLPGEETLMDSTTATAELGWTVHPPSGWEEVSGYDENMNTIRTYQVCNVFESSQNNWLRTKYIRRRGAHRIHVEMKFSVRDCSSIPNVPGSCKETFNLYYFESDFDSATKTFPNWMENPWMKVDTIAADESFSQVDLGGRVMKINTEVRSFGPVSKNGFYLAFQDYGGCMSLIAVRVFYRKCPRVIQNGAVFQETLSGAESTSLVAARGTCIANAEEVDVPIKLYCNGDGEWLVPIGRCMCRAGYESVENGTVCRGKSQPEDLPGVCPETGIELGKSLRHESDVERLRELGKGLSVEKRRLRGDLVALHNS</sequence>
<keyword evidence="12" id="KW-0325">Glycoprotein</keyword>
<dbReference type="PROSITE" id="PS00790">
    <property type="entry name" value="RECEPTOR_TYR_KIN_V_1"/>
    <property type="match status" value="1"/>
</dbReference>
<organism evidence="14 15">
    <name type="scientific">Hirundo rustica rustica</name>
    <dbReference type="NCBI Taxonomy" id="333673"/>
    <lineage>
        <taxon>Eukaryota</taxon>
        <taxon>Metazoa</taxon>
        <taxon>Chordata</taxon>
        <taxon>Craniata</taxon>
        <taxon>Vertebrata</taxon>
        <taxon>Euteleostomi</taxon>
        <taxon>Archelosauria</taxon>
        <taxon>Archosauria</taxon>
        <taxon>Dinosauria</taxon>
        <taxon>Saurischia</taxon>
        <taxon>Theropoda</taxon>
        <taxon>Coelurosauria</taxon>
        <taxon>Aves</taxon>
        <taxon>Neognathae</taxon>
        <taxon>Neoaves</taxon>
        <taxon>Telluraves</taxon>
        <taxon>Australaves</taxon>
        <taxon>Passeriformes</taxon>
        <taxon>Sylvioidea</taxon>
        <taxon>Hirundinidae</taxon>
        <taxon>Hirundo</taxon>
    </lineage>
</organism>
<dbReference type="EC" id="2.7.10.1" evidence="2"/>
<evidence type="ECO:0000313" key="15">
    <source>
        <dbReference type="Proteomes" id="UP000269221"/>
    </source>
</evidence>
<dbReference type="Pfam" id="PF01404">
    <property type="entry name" value="Ephrin_lbd"/>
    <property type="match status" value="1"/>
</dbReference>
<dbReference type="CDD" id="cd10477">
    <property type="entry name" value="EphR_LBD_B2"/>
    <property type="match status" value="1"/>
</dbReference>
<dbReference type="Pfam" id="PF25599">
    <property type="entry name" value="Ephrin_CRD"/>
    <property type="match status" value="1"/>
</dbReference>
<dbReference type="PROSITE" id="PS00791">
    <property type="entry name" value="RECEPTOR_TYR_KIN_V_2"/>
    <property type="match status" value="1"/>
</dbReference>
<dbReference type="InterPro" id="IPR008979">
    <property type="entry name" value="Galactose-bd-like_sf"/>
</dbReference>
<dbReference type="InterPro" id="IPR050449">
    <property type="entry name" value="Ephrin_rcpt_TKs"/>
</dbReference>
<evidence type="ECO:0000256" key="8">
    <source>
        <dbReference type="ARBA" id="ARBA00022989"/>
    </source>
</evidence>
<proteinExistence type="predicted"/>
<reference evidence="14 15" key="1">
    <citation type="submission" date="2018-07" db="EMBL/GenBank/DDBJ databases">
        <title>A high quality draft genome assembly of the barn swallow (H. rustica rustica).</title>
        <authorList>
            <person name="Formenti G."/>
            <person name="Chiara M."/>
            <person name="Poveda L."/>
            <person name="Francoijs K.-J."/>
            <person name="Bonisoli-Alquati A."/>
            <person name="Canova L."/>
            <person name="Gianfranceschi L."/>
            <person name="Horner D.S."/>
            <person name="Saino N."/>
        </authorList>
    </citation>
    <scope>NUCLEOTIDE SEQUENCE [LARGE SCALE GENOMIC DNA]</scope>
    <source>
        <strain evidence="14">Chelidonia</strain>
        <tissue evidence="14">Blood</tissue>
    </source>
</reference>
<dbReference type="FunFam" id="2.60.40.1770:FF:000001">
    <property type="entry name" value="Ephrin type-A receptor 5"/>
    <property type="match status" value="1"/>
</dbReference>
<evidence type="ECO:0000256" key="2">
    <source>
        <dbReference type="ARBA" id="ARBA00011902"/>
    </source>
</evidence>
<dbReference type="SMART" id="SM00615">
    <property type="entry name" value="EPH_lbd"/>
    <property type="match status" value="1"/>
</dbReference>
<dbReference type="OrthoDB" id="4062651at2759"/>
<dbReference type="PROSITE" id="PS51550">
    <property type="entry name" value="EPH_LBD"/>
    <property type="match status" value="1"/>
</dbReference>
<evidence type="ECO:0000313" key="14">
    <source>
        <dbReference type="EMBL" id="RMB91753.1"/>
    </source>
</evidence>
<keyword evidence="9" id="KW-0472">Membrane</keyword>
<evidence type="ECO:0000256" key="12">
    <source>
        <dbReference type="ARBA" id="ARBA00023180"/>
    </source>
</evidence>
<dbReference type="PANTHER" id="PTHR46877:SF11">
    <property type="entry name" value="EPHRIN TYPE-B RECEPTOR 2"/>
    <property type="match status" value="1"/>
</dbReference>
<comment type="caution">
    <text evidence="14">The sequence shown here is derived from an EMBL/GenBank/DDBJ whole genome shotgun (WGS) entry which is preliminary data.</text>
</comment>
<dbReference type="GO" id="GO:0007411">
    <property type="term" value="P:axon guidance"/>
    <property type="evidence" value="ECO:0007669"/>
    <property type="project" value="TreeGrafter"/>
</dbReference>
<feature type="domain" description="Eph LBD" evidence="13">
    <location>
        <begin position="14"/>
        <end position="196"/>
    </location>
</feature>
<dbReference type="InterPro" id="IPR001426">
    <property type="entry name" value="Tyr_kinase_rcpt_V_CS"/>
</dbReference>
<keyword evidence="5" id="KW-0547">Nucleotide-binding</keyword>
<accession>A0A3M0IYE9</accession>
<protein>
    <recommendedName>
        <fullName evidence="2">receptor protein-tyrosine kinase</fullName>
        <ecNumber evidence="2">2.7.10.1</ecNumber>
    </recommendedName>
</protein>
<evidence type="ECO:0000256" key="9">
    <source>
        <dbReference type="ARBA" id="ARBA00023136"/>
    </source>
</evidence>
<evidence type="ECO:0000256" key="6">
    <source>
        <dbReference type="ARBA" id="ARBA00022777"/>
    </source>
</evidence>
<keyword evidence="3" id="KW-0808">Transferase</keyword>
<keyword evidence="15" id="KW-1185">Reference proteome</keyword>
<keyword evidence="7" id="KW-0067">ATP-binding</keyword>
<dbReference type="InterPro" id="IPR001090">
    <property type="entry name" value="Ephrin_rcpt_lig-bd_dom"/>
</dbReference>
<dbReference type="Gene3D" id="2.60.40.1770">
    <property type="entry name" value="ephrin a2 ectodomain"/>
    <property type="match status" value="1"/>
</dbReference>
<evidence type="ECO:0000259" key="13">
    <source>
        <dbReference type="PROSITE" id="PS51550"/>
    </source>
</evidence>
<evidence type="ECO:0000256" key="4">
    <source>
        <dbReference type="ARBA" id="ARBA00022692"/>
    </source>
</evidence>
<keyword evidence="8" id="KW-1133">Transmembrane helix</keyword>
<dbReference type="GO" id="GO:0005524">
    <property type="term" value="F:ATP binding"/>
    <property type="evidence" value="ECO:0007669"/>
    <property type="project" value="UniProtKB-KW"/>
</dbReference>
<keyword evidence="4" id="KW-0812">Transmembrane</keyword>